<organism evidence="1 2">
    <name type="scientific">Heterorhabditis bacteriophora</name>
    <name type="common">Entomopathogenic nematode worm</name>
    <dbReference type="NCBI Taxonomy" id="37862"/>
    <lineage>
        <taxon>Eukaryota</taxon>
        <taxon>Metazoa</taxon>
        <taxon>Ecdysozoa</taxon>
        <taxon>Nematoda</taxon>
        <taxon>Chromadorea</taxon>
        <taxon>Rhabditida</taxon>
        <taxon>Rhabditina</taxon>
        <taxon>Rhabditomorpha</taxon>
        <taxon>Strongyloidea</taxon>
        <taxon>Heterorhabditidae</taxon>
        <taxon>Heterorhabditis</taxon>
    </lineage>
</organism>
<dbReference type="WBParaSite" id="Hba_02237">
    <property type="protein sequence ID" value="Hba_02237"/>
    <property type="gene ID" value="Hba_02237"/>
</dbReference>
<proteinExistence type="predicted"/>
<dbReference type="Proteomes" id="UP000095283">
    <property type="component" value="Unplaced"/>
</dbReference>
<accession>A0A1I7WC39</accession>
<evidence type="ECO:0000313" key="2">
    <source>
        <dbReference type="WBParaSite" id="Hba_02237"/>
    </source>
</evidence>
<keyword evidence="1" id="KW-1185">Reference proteome</keyword>
<name>A0A1I7WC39_HETBA</name>
<dbReference type="AlphaFoldDB" id="A0A1I7WC39"/>
<evidence type="ECO:0000313" key="1">
    <source>
        <dbReference type="Proteomes" id="UP000095283"/>
    </source>
</evidence>
<protein>
    <submittedName>
        <fullName evidence="2">Uncharacterized protein</fullName>
    </submittedName>
</protein>
<reference evidence="2" key="1">
    <citation type="submission" date="2016-11" db="UniProtKB">
        <authorList>
            <consortium name="WormBaseParasite"/>
        </authorList>
    </citation>
    <scope>IDENTIFICATION</scope>
</reference>
<sequence length="43" mass="4850">MTAFEERGANLLDYILGSECLCNFRSSIFLSKNCENCSARDVK</sequence>